<comment type="caution">
    <text evidence="1">The sequence shown here is derived from an EMBL/GenBank/DDBJ whole genome shotgun (WGS) entry which is preliminary data.</text>
</comment>
<accession>A0A2S6GVD6</accession>
<dbReference type="InterPro" id="IPR038056">
    <property type="entry name" value="YjbR-like_sf"/>
</dbReference>
<proteinExistence type="predicted"/>
<name>A0A2S6GVD6_9PSEU</name>
<gene>
    <name evidence="1" type="ORF">CLV40_104342</name>
</gene>
<dbReference type="Pfam" id="PF04237">
    <property type="entry name" value="YjbR"/>
    <property type="match status" value="1"/>
</dbReference>
<dbReference type="Proteomes" id="UP000239203">
    <property type="component" value="Unassembled WGS sequence"/>
</dbReference>
<evidence type="ECO:0000313" key="2">
    <source>
        <dbReference type="Proteomes" id="UP000239203"/>
    </source>
</evidence>
<dbReference type="GO" id="GO:0003677">
    <property type="term" value="F:DNA binding"/>
    <property type="evidence" value="ECO:0007669"/>
    <property type="project" value="UniProtKB-KW"/>
</dbReference>
<reference evidence="1 2" key="1">
    <citation type="submission" date="2018-02" db="EMBL/GenBank/DDBJ databases">
        <title>Genomic Encyclopedia of Archaeal and Bacterial Type Strains, Phase II (KMG-II): from individual species to whole genera.</title>
        <authorList>
            <person name="Goeker M."/>
        </authorList>
    </citation>
    <scope>NUCLEOTIDE SEQUENCE [LARGE SCALE GENOMIC DNA]</scope>
    <source>
        <strain evidence="1 2">YU 961-1</strain>
    </source>
</reference>
<protein>
    <submittedName>
        <fullName evidence="1">Putative DNA-binding protein (MmcQ/YjbR family)</fullName>
    </submittedName>
</protein>
<dbReference type="Gene3D" id="3.90.1150.30">
    <property type="match status" value="1"/>
</dbReference>
<dbReference type="SUPFAM" id="SSF142906">
    <property type="entry name" value="YjbR-like"/>
    <property type="match status" value="1"/>
</dbReference>
<dbReference type="InterPro" id="IPR058532">
    <property type="entry name" value="YjbR/MT2646/Rv2570-like"/>
</dbReference>
<dbReference type="AlphaFoldDB" id="A0A2S6GVD6"/>
<keyword evidence="1" id="KW-0238">DNA-binding</keyword>
<dbReference type="EMBL" id="PTIX01000004">
    <property type="protein sequence ID" value="PPK69091.1"/>
    <property type="molecule type" value="Genomic_DNA"/>
</dbReference>
<sequence>MNDDPLTRLRELCMAMPEATERISHGAPTWFVRDKKVFVMFQDNHHGDNRTGFWCAAPPGAQEELVGEDPERFYRPPYVGHRGWLGVRLDVSPDWAEIAEIVDQSYRLVAAKRLIAELDARTGG</sequence>
<organism evidence="1 2">
    <name type="scientific">Actinokineospora auranticolor</name>
    <dbReference type="NCBI Taxonomy" id="155976"/>
    <lineage>
        <taxon>Bacteria</taxon>
        <taxon>Bacillati</taxon>
        <taxon>Actinomycetota</taxon>
        <taxon>Actinomycetes</taxon>
        <taxon>Pseudonocardiales</taxon>
        <taxon>Pseudonocardiaceae</taxon>
        <taxon>Actinokineospora</taxon>
    </lineage>
</organism>
<evidence type="ECO:0000313" key="1">
    <source>
        <dbReference type="EMBL" id="PPK69091.1"/>
    </source>
</evidence>
<keyword evidence="2" id="KW-1185">Reference proteome</keyword>